<dbReference type="Proteomes" id="UP000250918">
    <property type="component" value="Unassembled WGS sequence"/>
</dbReference>
<organism evidence="2 3">
    <name type="scientific">candidate division GN15 bacterium</name>
    <dbReference type="NCBI Taxonomy" id="2072418"/>
    <lineage>
        <taxon>Bacteria</taxon>
        <taxon>candidate division GN15</taxon>
    </lineage>
</organism>
<reference evidence="2 3" key="1">
    <citation type="journal article" date="2018" name="ISME J.">
        <title>A methanotrophic archaeon couples anaerobic oxidation of methane to Fe(III) reduction.</title>
        <authorList>
            <person name="Cai C."/>
            <person name="Leu A.O."/>
            <person name="Xie G.J."/>
            <person name="Guo J."/>
            <person name="Feng Y."/>
            <person name="Zhao J.X."/>
            <person name="Tyson G.W."/>
            <person name="Yuan Z."/>
            <person name="Hu S."/>
        </authorList>
    </citation>
    <scope>NUCLEOTIDE SEQUENCE [LARGE SCALE GENOMIC DNA]</scope>
    <source>
        <strain evidence="2">FeB_12</strain>
    </source>
</reference>
<feature type="transmembrane region" description="Helical" evidence="1">
    <location>
        <begin position="120"/>
        <end position="140"/>
    </location>
</feature>
<dbReference type="AlphaFoldDB" id="A0A855WZ24"/>
<dbReference type="EMBL" id="PQAP01000191">
    <property type="protein sequence ID" value="PWB68794.1"/>
    <property type="molecule type" value="Genomic_DNA"/>
</dbReference>
<accession>A0A855WZ24</accession>
<protein>
    <recommendedName>
        <fullName evidence="4">Cytochrome c-type biogenesis protein CcmF C-terminal domain-containing protein</fullName>
    </recommendedName>
</protein>
<keyword evidence="1" id="KW-0812">Transmembrane</keyword>
<sequence length="168" mass="18021">EPGEIFLRKGETGKVGKYDVTFHRFDVAAHANTSDSVMSAAALVSVAYGDRKEELAPQLRIINRQVSPTVVPFDDGRSSVMIAGLRPEDGGVSLKFIGESIGTAAAQPATMVLELSRKPLITLFWLGAFVVFLGGGLSMYERRRRRIAAAVNPASEQTSLTPVSQDAA</sequence>
<gene>
    <name evidence="2" type="ORF">C3F09_11010</name>
</gene>
<evidence type="ECO:0000256" key="1">
    <source>
        <dbReference type="SAM" id="Phobius"/>
    </source>
</evidence>
<name>A0A855WZ24_9BACT</name>
<evidence type="ECO:0008006" key="4">
    <source>
        <dbReference type="Google" id="ProtNLM"/>
    </source>
</evidence>
<keyword evidence="1" id="KW-1133">Transmembrane helix</keyword>
<feature type="non-terminal residue" evidence="2">
    <location>
        <position position="1"/>
    </location>
</feature>
<keyword evidence="1" id="KW-0472">Membrane</keyword>
<evidence type="ECO:0000313" key="2">
    <source>
        <dbReference type="EMBL" id="PWB68794.1"/>
    </source>
</evidence>
<comment type="caution">
    <text evidence="2">The sequence shown here is derived from an EMBL/GenBank/DDBJ whole genome shotgun (WGS) entry which is preliminary data.</text>
</comment>
<evidence type="ECO:0000313" key="3">
    <source>
        <dbReference type="Proteomes" id="UP000250918"/>
    </source>
</evidence>
<proteinExistence type="predicted"/>